<name>F0ZJA4_DICPU</name>
<dbReference type="VEuPathDB" id="AmoebaDB:DICPUDRAFT_151613"/>
<dbReference type="GeneID" id="10500370"/>
<proteinExistence type="predicted"/>
<dbReference type="KEGG" id="dpp:DICPUDRAFT_151613"/>
<accession>F0ZJA4</accession>
<reference evidence="3" key="1">
    <citation type="journal article" date="2011" name="Genome Biol.">
        <title>Comparative genomics of the social amoebae Dictyostelium discoideum and Dictyostelium purpureum.</title>
        <authorList>
            <consortium name="US DOE Joint Genome Institute (JGI-PGF)"/>
            <person name="Sucgang R."/>
            <person name="Kuo A."/>
            <person name="Tian X."/>
            <person name="Salerno W."/>
            <person name="Parikh A."/>
            <person name="Feasley C.L."/>
            <person name="Dalin E."/>
            <person name="Tu H."/>
            <person name="Huang E."/>
            <person name="Barry K."/>
            <person name="Lindquist E."/>
            <person name="Shapiro H."/>
            <person name="Bruce D."/>
            <person name="Schmutz J."/>
            <person name="Salamov A."/>
            <person name="Fey P."/>
            <person name="Gaudet P."/>
            <person name="Anjard C."/>
            <person name="Babu M.M."/>
            <person name="Basu S."/>
            <person name="Bushmanova Y."/>
            <person name="van der Wel H."/>
            <person name="Katoh-Kurasawa M."/>
            <person name="Dinh C."/>
            <person name="Coutinho P.M."/>
            <person name="Saito T."/>
            <person name="Elias M."/>
            <person name="Schaap P."/>
            <person name="Kay R.R."/>
            <person name="Henrissat B."/>
            <person name="Eichinger L."/>
            <person name="Rivero F."/>
            <person name="Putnam N.H."/>
            <person name="West C.M."/>
            <person name="Loomis W.F."/>
            <person name="Chisholm R.L."/>
            <person name="Shaulsky G."/>
            <person name="Strassmann J.E."/>
            <person name="Queller D.C."/>
            <person name="Kuspa A."/>
            <person name="Grigoriev I.V."/>
        </authorList>
    </citation>
    <scope>NUCLEOTIDE SEQUENCE [LARGE SCALE GENOMIC DNA]</scope>
    <source>
        <strain evidence="3">QSDP1</strain>
    </source>
</reference>
<organism evidence="2 3">
    <name type="scientific">Dictyostelium purpureum</name>
    <name type="common">Slime mold</name>
    <dbReference type="NCBI Taxonomy" id="5786"/>
    <lineage>
        <taxon>Eukaryota</taxon>
        <taxon>Amoebozoa</taxon>
        <taxon>Evosea</taxon>
        <taxon>Eumycetozoa</taxon>
        <taxon>Dictyostelia</taxon>
        <taxon>Dictyosteliales</taxon>
        <taxon>Dictyosteliaceae</taxon>
        <taxon>Dictyostelium</taxon>
    </lineage>
</organism>
<dbReference type="AlphaFoldDB" id="F0ZJA4"/>
<protein>
    <submittedName>
        <fullName evidence="2">Uncharacterized protein</fullName>
    </submittedName>
</protein>
<gene>
    <name evidence="2" type="ORF">DICPUDRAFT_151613</name>
</gene>
<dbReference type="InParanoid" id="F0ZJA4"/>
<dbReference type="EMBL" id="GL871041">
    <property type="protein sequence ID" value="EGC35984.1"/>
    <property type="molecule type" value="Genomic_DNA"/>
</dbReference>
<dbReference type="Proteomes" id="UP000001064">
    <property type="component" value="Unassembled WGS sequence"/>
</dbReference>
<feature type="compositionally biased region" description="Acidic residues" evidence="1">
    <location>
        <begin position="409"/>
        <end position="418"/>
    </location>
</feature>
<evidence type="ECO:0000256" key="1">
    <source>
        <dbReference type="SAM" id="MobiDB-lite"/>
    </source>
</evidence>
<feature type="region of interest" description="Disordered" evidence="1">
    <location>
        <begin position="401"/>
        <end position="442"/>
    </location>
</feature>
<sequence>MIEDKNDLDVTSKGSGPALQTMLKMMMGGDMKFPKDKYPATPHLQIDKQKFGTLIKKLLIDHSFFAFETKVNGFEQNLKFNNIFESFLLVNYTENIRELDSELDPELDSDSKLHKELFQKLIGKYEIELKDIAYLFLDKAGIRIDSNDEQKKVEPKTRVEVEPKNHIDARKIMLKLMTGVDRPHETESDFYFKNMSKEDFTLLIKALINSDPDKNHFMSNDIKFDEDGKEFNEINFYQIFNSFLLVNCTKNIRDLDSKLFEEWIGIFNVKAQDLRTFQMKTTFLGCPYASTNSKRNAFTLFCKDISITICNVDHLENETRRKYIRNFLGFRNNDKQSFKVPEDHPLQIKCRGCPASIDDSLKIRGLKLPKIDSNFFYFCSIECFYTVCSIAKGGDFAELINPKKKKGDSDEEVEDEIEKDNKESKKKKNKEINAIVTRPKRK</sequence>
<evidence type="ECO:0000313" key="3">
    <source>
        <dbReference type="Proteomes" id="UP000001064"/>
    </source>
</evidence>
<dbReference type="RefSeq" id="XP_003287485.1">
    <property type="nucleotide sequence ID" value="XM_003287437.1"/>
</dbReference>
<keyword evidence="3" id="KW-1185">Reference proteome</keyword>
<evidence type="ECO:0000313" key="2">
    <source>
        <dbReference type="EMBL" id="EGC35984.1"/>
    </source>
</evidence>